<dbReference type="Proteomes" id="UP000189660">
    <property type="component" value="Chromosome"/>
</dbReference>
<protein>
    <submittedName>
        <fullName evidence="3">Uncharacterized protein</fullName>
    </submittedName>
</protein>
<feature type="region of interest" description="Disordered" evidence="1">
    <location>
        <begin position="185"/>
        <end position="214"/>
    </location>
</feature>
<evidence type="ECO:0000313" key="3">
    <source>
        <dbReference type="EMBL" id="AQT43432.1"/>
    </source>
</evidence>
<dbReference type="RefSeq" id="WP_078040067.1">
    <property type="nucleotide sequence ID" value="NZ_CP015820.1"/>
</dbReference>
<evidence type="ECO:0000313" key="4">
    <source>
        <dbReference type="Proteomes" id="UP000189660"/>
    </source>
</evidence>
<evidence type="ECO:0000256" key="1">
    <source>
        <dbReference type="SAM" id="MobiDB-lite"/>
    </source>
</evidence>
<gene>
    <name evidence="3" type="ORF">BBC0178_019910</name>
</gene>
<keyword evidence="2" id="KW-0812">Transmembrane</keyword>
<feature type="compositionally biased region" description="Polar residues" evidence="1">
    <location>
        <begin position="185"/>
        <end position="194"/>
    </location>
</feature>
<organism evidence="3 4">
    <name type="scientific">Bartonella apihabitans</name>
    <dbReference type="NCBI Taxonomy" id="2750929"/>
    <lineage>
        <taxon>Bacteria</taxon>
        <taxon>Pseudomonadati</taxon>
        <taxon>Pseudomonadota</taxon>
        <taxon>Alphaproteobacteria</taxon>
        <taxon>Hyphomicrobiales</taxon>
        <taxon>Bartonellaceae</taxon>
        <taxon>Bartonella</taxon>
    </lineage>
</organism>
<feature type="compositionally biased region" description="Basic and acidic residues" evidence="1">
    <location>
        <begin position="195"/>
        <end position="214"/>
    </location>
</feature>
<sequence length="214" mass="24216">MEELIYILPFDLHGIEIVVTILIVALVLFSIVMRILKVPQKLMVIATGALAMSIYMTFQTDGPGPIQPLINLAQRQKQLDQQFENKPLKFENVTFTDVKVRAHSLTLTLKNNNPLPEGSTKDDLEAYANSYLNKKLVDYCEILNAEQALPYRKTNQRYFDLTIKSYYVKFIDGDKSAKMEIPVSSCTDKAATSSKPDKAENSETDKSENSEQDK</sequence>
<proteinExistence type="predicted"/>
<dbReference type="AlphaFoldDB" id="A0A1U9MD11"/>
<accession>A0A1U9MD11</accession>
<dbReference type="OrthoDB" id="7926525at2"/>
<evidence type="ECO:0000256" key="2">
    <source>
        <dbReference type="SAM" id="Phobius"/>
    </source>
</evidence>
<keyword evidence="4" id="KW-1185">Reference proteome</keyword>
<feature type="transmembrane region" description="Helical" evidence="2">
    <location>
        <begin position="12"/>
        <end position="35"/>
    </location>
</feature>
<name>A0A1U9MD11_9HYPH</name>
<dbReference type="KEGG" id="bapa:BBC0178_019910"/>
<dbReference type="EMBL" id="CP015820">
    <property type="protein sequence ID" value="AQT43432.1"/>
    <property type="molecule type" value="Genomic_DNA"/>
</dbReference>
<keyword evidence="2" id="KW-0472">Membrane</keyword>
<reference evidence="3 4" key="1">
    <citation type="submission" date="2016-11" db="EMBL/GenBank/DDBJ databases">
        <title>Comparative genomics of Bartonella apis.</title>
        <authorList>
            <person name="Engel P."/>
        </authorList>
    </citation>
    <scope>NUCLEOTIDE SEQUENCE [LARGE SCALE GENOMIC DNA]</scope>
    <source>
        <strain evidence="3 4">BBC0178</strain>
    </source>
</reference>
<keyword evidence="2" id="KW-1133">Transmembrane helix</keyword>